<evidence type="ECO:0008006" key="3">
    <source>
        <dbReference type="Google" id="ProtNLM"/>
    </source>
</evidence>
<dbReference type="EMBL" id="NWTK01000008">
    <property type="protein sequence ID" value="PKR53522.1"/>
    <property type="molecule type" value="Genomic_DNA"/>
</dbReference>
<gene>
    <name evidence="1" type="ORF">COO20_13360</name>
</gene>
<comment type="caution">
    <text evidence="1">The sequence shown here is derived from an EMBL/GenBank/DDBJ whole genome shotgun (WGS) entry which is preliminary data.</text>
</comment>
<proteinExistence type="predicted"/>
<organism evidence="1 2">
    <name type="scientific">Thalassospira marina</name>
    <dbReference type="NCBI Taxonomy" id="2048283"/>
    <lineage>
        <taxon>Bacteria</taxon>
        <taxon>Pseudomonadati</taxon>
        <taxon>Pseudomonadota</taxon>
        <taxon>Alphaproteobacteria</taxon>
        <taxon>Rhodospirillales</taxon>
        <taxon>Thalassospiraceae</taxon>
        <taxon>Thalassospira</taxon>
    </lineage>
</organism>
<dbReference type="Proteomes" id="UP000233597">
    <property type="component" value="Unassembled WGS sequence"/>
</dbReference>
<accession>A0A2N3KSJ1</accession>
<dbReference type="OrthoDB" id="7806816at2"/>
<dbReference type="RefSeq" id="WP_101267320.1">
    <property type="nucleotide sequence ID" value="NZ_NWTK01000008.1"/>
</dbReference>
<name>A0A2N3KSJ1_9PROT</name>
<evidence type="ECO:0000313" key="2">
    <source>
        <dbReference type="Proteomes" id="UP000233597"/>
    </source>
</evidence>
<sequence length="341" mass="37210">MDKLLKALQDLASLQVTGGQYQPVFKSLAAAYGSQDVAKLVLFAKGLIGPEAIRAGNALTPQQSNKIISLIFDSDFLKKITTQKMSRLKFEGTVLDIPARSMRRRTQGTEPGENDKVDLTNFNYTLQAEDAQLFADLSKDFLRNNADNPGLAGEVEAMLAKRLRGELVDLAFNGQASDYAGDDAAFLTLNEGWVKIAMDAKAAGDAKGGVIDPATDGWFATLGNLWELVPDQVKSSSIIHMNTGDADKYAEERAVNDAAIRSDSERARKYLGYPIEPVAEMPKGTILITPQKNLVFGINGDIERAREYKARKGVLEYTFDLSADYEIAVKQFVVVGHPAVV</sequence>
<evidence type="ECO:0000313" key="1">
    <source>
        <dbReference type="EMBL" id="PKR53522.1"/>
    </source>
</evidence>
<dbReference type="AlphaFoldDB" id="A0A2N3KSJ1"/>
<protein>
    <recommendedName>
        <fullName evidence="3">Phage major capsid protein</fullName>
    </recommendedName>
</protein>
<reference evidence="1 2" key="1">
    <citation type="submission" date="2017-09" db="EMBL/GenBank/DDBJ databases">
        <title>Biodiversity and function of Thalassospira species in the particle-attached aromatic-hydrocarbon-degrading consortia from the surface seawater of the South China Sea.</title>
        <authorList>
            <person name="Dong C."/>
            <person name="Liu R."/>
            <person name="Shao Z."/>
        </authorList>
    </citation>
    <scope>NUCLEOTIDE SEQUENCE [LARGE SCALE GENOMIC DNA]</scope>
    <source>
        <strain evidence="1 2">CSC1P2</strain>
    </source>
</reference>